<protein>
    <recommendedName>
        <fullName evidence="3">YaaC-like Protein</fullName>
    </recommendedName>
</protein>
<dbReference type="AlphaFoldDB" id="A0A365TK11"/>
<gene>
    <name evidence="1" type="ORF">DQ400_15150</name>
</gene>
<dbReference type="EMBL" id="QNTU01000011">
    <property type="protein sequence ID" value="RBI66087.1"/>
    <property type="molecule type" value="Genomic_DNA"/>
</dbReference>
<evidence type="ECO:0000313" key="1">
    <source>
        <dbReference type="EMBL" id="RBI66087.1"/>
    </source>
</evidence>
<sequence>MLGENIKIGNRRVWMHKAINHPDFASESVLTRDPWSFVELWLKRQNKSEALSFWSQARRFHEAAKYMDVEASPLSLYYSFLNATKALLVVRGATHAENHGVTGDRPAKAKASLANEAITFKSGGILPALCTYLGESTVTHTAEKYNLKDLLWNVPFVHRAFLHTFRSAPELFIPLESACYVKHPDPKARECWFQAEVSPRYADGRMLRNIPHSFEWFTEDGRTYIRRKKRFNWWRGKAPQAEKLLAQKRLGTYHSKTRRIIVPISGNRDLWYIKRNLSSNPPSERHGLTIIFAAMHRLSELARYDPNGLERHLYGTSNWLITEFMTNSADQFIDQMASEITGFQFWRPAIRTP</sequence>
<accession>A0A365TK11</accession>
<comment type="caution">
    <text evidence="1">The sequence shown here is derived from an EMBL/GenBank/DDBJ whole genome shotgun (WGS) entry which is preliminary data.</text>
</comment>
<dbReference type="OrthoDB" id="7041536at2"/>
<organism evidence="1 2">
    <name type="scientific">Vreelandella sulfidaeris</name>
    <dbReference type="NCBI Taxonomy" id="115553"/>
    <lineage>
        <taxon>Bacteria</taxon>
        <taxon>Pseudomonadati</taxon>
        <taxon>Pseudomonadota</taxon>
        <taxon>Gammaproteobacteria</taxon>
        <taxon>Oceanospirillales</taxon>
        <taxon>Halomonadaceae</taxon>
        <taxon>Vreelandella</taxon>
    </lineage>
</organism>
<evidence type="ECO:0000313" key="2">
    <source>
        <dbReference type="Proteomes" id="UP000252204"/>
    </source>
</evidence>
<evidence type="ECO:0008006" key="3">
    <source>
        <dbReference type="Google" id="ProtNLM"/>
    </source>
</evidence>
<keyword evidence="2" id="KW-1185">Reference proteome</keyword>
<dbReference type="Pfam" id="PF14175">
    <property type="entry name" value="YaaC"/>
    <property type="match status" value="1"/>
</dbReference>
<reference evidence="2" key="1">
    <citation type="submission" date="2018-06" db="EMBL/GenBank/DDBJ databases">
        <title>Whole genome sequencing of four bacterial strains from South Shetland trench revealing bio-synthetic gene clusters.</title>
        <authorList>
            <person name="Abdel-Mageed W.M."/>
            <person name="Lehri B."/>
            <person name="Jarmusch S."/>
            <person name="Miranda K."/>
            <person name="Goodfellow M."/>
            <person name="Jaspars M."/>
            <person name="Karlyshev A.V."/>
        </authorList>
    </citation>
    <scope>NUCLEOTIDE SEQUENCE [LARGE SCALE GENOMIC DNA]</scope>
    <source>
        <strain evidence="2">SST4</strain>
    </source>
</reference>
<proteinExistence type="predicted"/>
<name>A0A365TK11_9GAMM</name>
<dbReference type="RefSeq" id="WP_113270573.1">
    <property type="nucleotide sequence ID" value="NZ_QNTU01000011.1"/>
</dbReference>
<dbReference type="Proteomes" id="UP000252204">
    <property type="component" value="Unassembled WGS sequence"/>
</dbReference>
<dbReference type="InterPro" id="IPR026988">
    <property type="entry name" value="YaaC-like"/>
</dbReference>